<dbReference type="PANTHER" id="PTHR30068:SF4">
    <property type="entry name" value="URONATE ISOMERASE"/>
    <property type="match status" value="1"/>
</dbReference>
<dbReference type="Pfam" id="PF02614">
    <property type="entry name" value="UxaC"/>
    <property type="match status" value="1"/>
</dbReference>
<evidence type="ECO:0000256" key="3">
    <source>
        <dbReference type="ARBA" id="ARBA00008397"/>
    </source>
</evidence>
<evidence type="ECO:0000256" key="6">
    <source>
        <dbReference type="ARBA" id="ARBA00023235"/>
    </source>
</evidence>
<dbReference type="NCBIfam" id="NF002794">
    <property type="entry name" value="PRK02925.1"/>
    <property type="match status" value="1"/>
</dbReference>
<comment type="similarity">
    <text evidence="3 7">Belongs to the metallo-dependent hydrolases superfamily. Uronate isomerase family.</text>
</comment>
<dbReference type="RefSeq" id="WP_061086847.1">
    <property type="nucleotide sequence ID" value="NZ_KQ955849.1"/>
</dbReference>
<comment type="catalytic activity">
    <reaction evidence="7">
        <text>aldehydo-D-galacturonate = keto-D-tagaturonate</text>
        <dbReference type="Rhea" id="RHEA:27702"/>
        <dbReference type="ChEBI" id="CHEBI:12952"/>
        <dbReference type="ChEBI" id="CHEBI:17886"/>
    </reaction>
</comment>
<dbReference type="InterPro" id="IPR032466">
    <property type="entry name" value="Metal_Hydrolase"/>
</dbReference>
<evidence type="ECO:0000256" key="4">
    <source>
        <dbReference type="ARBA" id="ARBA00012546"/>
    </source>
</evidence>
<protein>
    <recommendedName>
        <fullName evidence="5 7">Uronate isomerase</fullName>
        <ecNumber evidence="4 7">5.3.1.12</ecNumber>
    </recommendedName>
    <alternativeName>
        <fullName evidence="7">Glucuronate isomerase</fullName>
    </alternativeName>
    <alternativeName>
        <fullName evidence="7">Uronic isomerase</fullName>
    </alternativeName>
</protein>
<dbReference type="EC" id="5.3.1.12" evidence="4 7"/>
<name>A0A133KPV8_HEYCO</name>
<evidence type="ECO:0000313" key="8">
    <source>
        <dbReference type="EMBL" id="KWZ81588.1"/>
    </source>
</evidence>
<dbReference type="InterPro" id="IPR003766">
    <property type="entry name" value="Uronate_isomerase"/>
</dbReference>
<dbReference type="PATRIC" id="fig|1398.22.peg.1967"/>
<dbReference type="Gene3D" id="3.20.20.140">
    <property type="entry name" value="Metal-dependent hydrolases"/>
    <property type="match status" value="1"/>
</dbReference>
<dbReference type="GO" id="GO:0019698">
    <property type="term" value="P:D-galacturonate catabolic process"/>
    <property type="evidence" value="ECO:0007669"/>
    <property type="project" value="TreeGrafter"/>
</dbReference>
<comment type="pathway">
    <text evidence="2 7">Carbohydrate metabolism; pentose and glucuronate interconversion.</text>
</comment>
<dbReference type="Proteomes" id="UP000070376">
    <property type="component" value="Unassembled WGS sequence"/>
</dbReference>
<dbReference type="GO" id="GO:0008880">
    <property type="term" value="F:glucuronate isomerase activity"/>
    <property type="evidence" value="ECO:0007669"/>
    <property type="project" value="UniProtKB-UniRule"/>
</dbReference>
<dbReference type="EMBL" id="LRPN01000071">
    <property type="protein sequence ID" value="KWZ81588.1"/>
    <property type="molecule type" value="Genomic_DNA"/>
</dbReference>
<accession>A0A133KPV8</accession>
<evidence type="ECO:0000256" key="2">
    <source>
        <dbReference type="ARBA" id="ARBA00004892"/>
    </source>
</evidence>
<gene>
    <name evidence="7" type="primary">uxaC</name>
    <name evidence="8" type="ORF">HMPREF3213_01966</name>
</gene>
<dbReference type="UniPathway" id="UPA00246"/>
<dbReference type="SUPFAM" id="SSF51556">
    <property type="entry name" value="Metallo-dependent hydrolases"/>
    <property type="match status" value="1"/>
</dbReference>
<comment type="catalytic activity">
    <reaction evidence="1 7">
        <text>D-glucuronate = D-fructuronate</text>
        <dbReference type="Rhea" id="RHEA:13049"/>
        <dbReference type="ChEBI" id="CHEBI:58720"/>
        <dbReference type="ChEBI" id="CHEBI:59863"/>
        <dbReference type="EC" id="5.3.1.12"/>
    </reaction>
</comment>
<dbReference type="AlphaFoldDB" id="A0A133KPV8"/>
<comment type="caution">
    <text evidence="8">The sequence shown here is derived from an EMBL/GenBank/DDBJ whole genome shotgun (WGS) entry which is preliminary data.</text>
</comment>
<reference evidence="9" key="1">
    <citation type="submission" date="2016-01" db="EMBL/GenBank/DDBJ databases">
        <authorList>
            <person name="Mitreva M."/>
            <person name="Pepin K.H."/>
            <person name="Mihindukulasuriya K.A."/>
            <person name="Fulton R."/>
            <person name="Fronick C."/>
            <person name="O'Laughlin M."/>
            <person name="Miner T."/>
            <person name="Herter B."/>
            <person name="Rosa B.A."/>
            <person name="Cordes M."/>
            <person name="Tomlinson C."/>
            <person name="Wollam A."/>
            <person name="Palsikar V.B."/>
            <person name="Mardis E.R."/>
            <person name="Wilson R.K."/>
        </authorList>
    </citation>
    <scope>NUCLEOTIDE SEQUENCE [LARGE SCALE GENOMIC DNA]</scope>
    <source>
        <strain evidence="9">GED7749B</strain>
    </source>
</reference>
<dbReference type="PANTHER" id="PTHR30068">
    <property type="entry name" value="URONATE ISOMERASE"/>
    <property type="match status" value="1"/>
</dbReference>
<sequence length="470" mass="55161">MFLNQDFLLTTDFAKKLFHNYAEKMPIIDYHCHLNPKEIYENKNFRDLAQVWINEGHYGDHYKWRLMRANGVPEKYITGDADPYEKFLKWAETIEKSVGNPLYEWTHLELRRFFGIDTILNRKTAPAIWEKANQLLATNDFKPRNLIKNSNVKVVCTTDDPVDDLQYHKLLQESEAENGFKVLPAFRPDKVLNIQNKEYADYVQKLATVSDVSIENFADLVSAVQTRIEYFHERGGRLSDHALDTFTYAEAAPQQLDTIVEKALSKEALSLNEINQYHTALLIELMRIYHEKDWVMQYHIHAYRNLNGPMFEKLGPDTGYDALNDRNIAESFGKLFARAENEDIIPKTILYSLNPNDWLPLVTMMGCFQKDTVQKLQLGCAWWFNDTRSGMRRQLEMFAEESLLPNFVGMLTDSRSFLSYPRHEYFRRVLCELFGEWAERGQIPDDEEQIGKIVEDIAYHNAYRYFGFFE</sequence>
<dbReference type="HAMAP" id="MF_00675">
    <property type="entry name" value="UxaC"/>
    <property type="match status" value="1"/>
</dbReference>
<proteinExistence type="inferred from homology"/>
<dbReference type="Gene3D" id="1.10.2020.10">
    <property type="entry name" value="uronate isomerase, domain 2, chain A"/>
    <property type="match status" value="1"/>
</dbReference>
<evidence type="ECO:0000256" key="7">
    <source>
        <dbReference type="HAMAP-Rule" id="MF_00675"/>
    </source>
</evidence>
<keyword evidence="6 7" id="KW-0413">Isomerase</keyword>
<evidence type="ECO:0000313" key="9">
    <source>
        <dbReference type="Proteomes" id="UP000070376"/>
    </source>
</evidence>
<organism evidence="8 9">
    <name type="scientific">Heyndrickxia coagulans</name>
    <name type="common">Weizmannia coagulans</name>
    <dbReference type="NCBI Taxonomy" id="1398"/>
    <lineage>
        <taxon>Bacteria</taxon>
        <taxon>Bacillati</taxon>
        <taxon>Bacillota</taxon>
        <taxon>Bacilli</taxon>
        <taxon>Bacillales</taxon>
        <taxon>Bacillaceae</taxon>
        <taxon>Heyndrickxia</taxon>
    </lineage>
</organism>
<evidence type="ECO:0000256" key="5">
    <source>
        <dbReference type="ARBA" id="ARBA00020555"/>
    </source>
</evidence>
<evidence type="ECO:0000256" key="1">
    <source>
        <dbReference type="ARBA" id="ARBA00001165"/>
    </source>
</evidence>
<dbReference type="GO" id="GO:0042840">
    <property type="term" value="P:D-glucuronate catabolic process"/>
    <property type="evidence" value="ECO:0007669"/>
    <property type="project" value="TreeGrafter"/>
</dbReference>